<dbReference type="PANTHER" id="PTHR23086">
    <property type="entry name" value="PHOSPHATIDYLINOSITOL-4-PHOSPHATE 5-KINASE"/>
    <property type="match status" value="1"/>
</dbReference>
<keyword evidence="2" id="KW-0472">Membrane</keyword>
<evidence type="ECO:0000256" key="3">
    <source>
        <dbReference type="SAM" id="SignalP"/>
    </source>
</evidence>
<dbReference type="GO" id="GO:0046854">
    <property type="term" value="P:phosphatidylinositol phosphate biosynthetic process"/>
    <property type="evidence" value="ECO:0007669"/>
    <property type="project" value="TreeGrafter"/>
</dbReference>
<feature type="transmembrane region" description="Helical" evidence="2">
    <location>
        <begin position="122"/>
        <end position="143"/>
    </location>
</feature>
<dbReference type="PROSITE" id="PS51455">
    <property type="entry name" value="PIPK"/>
    <property type="match status" value="1"/>
</dbReference>
<feature type="chain" id="PRO_5035743618" description="PIPK domain-containing protein" evidence="3">
    <location>
        <begin position="17"/>
        <end position="730"/>
    </location>
</feature>
<dbReference type="CDD" id="cd00139">
    <property type="entry name" value="PIPKc"/>
    <property type="match status" value="1"/>
</dbReference>
<evidence type="ECO:0000313" key="5">
    <source>
        <dbReference type="EMBL" id="CAD8111637.1"/>
    </source>
</evidence>
<feature type="signal peptide" evidence="3">
    <location>
        <begin position="1"/>
        <end position="16"/>
    </location>
</feature>
<organism evidence="5 6">
    <name type="scientific">Paramecium sonneborni</name>
    <dbReference type="NCBI Taxonomy" id="65129"/>
    <lineage>
        <taxon>Eukaryota</taxon>
        <taxon>Sar</taxon>
        <taxon>Alveolata</taxon>
        <taxon>Ciliophora</taxon>
        <taxon>Intramacronucleata</taxon>
        <taxon>Oligohymenophorea</taxon>
        <taxon>Peniculida</taxon>
        <taxon>Parameciidae</taxon>
        <taxon>Paramecium</taxon>
    </lineage>
</organism>
<evidence type="ECO:0000313" key="6">
    <source>
        <dbReference type="Proteomes" id="UP000692954"/>
    </source>
</evidence>
<keyword evidence="2" id="KW-1133">Transmembrane helix</keyword>
<dbReference type="GO" id="GO:0016308">
    <property type="term" value="F:1-phosphatidylinositol-4-phosphate 5-kinase activity"/>
    <property type="evidence" value="ECO:0007669"/>
    <property type="project" value="TreeGrafter"/>
</dbReference>
<keyword evidence="2" id="KW-0812">Transmembrane</keyword>
<evidence type="ECO:0000256" key="2">
    <source>
        <dbReference type="SAM" id="Phobius"/>
    </source>
</evidence>
<feature type="transmembrane region" description="Helical" evidence="2">
    <location>
        <begin position="271"/>
        <end position="293"/>
    </location>
</feature>
<feature type="transmembrane region" description="Helical" evidence="2">
    <location>
        <begin position="80"/>
        <end position="102"/>
    </location>
</feature>
<keyword evidence="1" id="KW-0808">Transferase</keyword>
<feature type="transmembrane region" description="Helical" evidence="2">
    <location>
        <begin position="155"/>
        <end position="174"/>
    </location>
</feature>
<dbReference type="SMART" id="SM00330">
    <property type="entry name" value="PIPKc"/>
    <property type="match status" value="1"/>
</dbReference>
<dbReference type="GO" id="GO:0005886">
    <property type="term" value="C:plasma membrane"/>
    <property type="evidence" value="ECO:0007669"/>
    <property type="project" value="TreeGrafter"/>
</dbReference>
<dbReference type="Proteomes" id="UP000692954">
    <property type="component" value="Unassembled WGS sequence"/>
</dbReference>
<keyword evidence="1" id="KW-0418">Kinase</keyword>
<feature type="transmembrane region" description="Helical" evidence="2">
    <location>
        <begin position="194"/>
        <end position="218"/>
    </location>
</feature>
<reference evidence="5" key="1">
    <citation type="submission" date="2021-01" db="EMBL/GenBank/DDBJ databases">
        <authorList>
            <consortium name="Genoscope - CEA"/>
            <person name="William W."/>
        </authorList>
    </citation>
    <scope>NUCLEOTIDE SEQUENCE</scope>
</reference>
<keyword evidence="1" id="KW-0547">Nucleotide-binding</keyword>
<feature type="domain" description="PIPK" evidence="4">
    <location>
        <begin position="370"/>
        <end position="729"/>
    </location>
</feature>
<sequence length="730" mass="85389">MIKIIIQFLILSQTLGLYSDDDVFYCQDDFTDVELSEKIKVQPLDQYIFLIISPLAFMCTMFITYSFIQYPNTRKMPGDIVFFISMSDAILCIHWFLTALYYQIYQENPLSSGVFCQTNSMFSIFAGTGEVSYNVVFCIYLRLTLKNQFKVIPKLSIILHTLAWIAMISIPLLAKLTNNNGLSIFGTCSFKFHPGFPLAGILLVFCYTIISVYTIVYFNKAIPDDEKYKEYKDTFAKYYYRYIKGSCIIWTIQAISFTIAGFNCSYFHQGFLLAFITIGNSAKLCTPVVLSILRYNDPTIKQQIKRLFRKLSRRNYDNVQTELLQDDTNFYDTIHQNLKFDQVNTIIFGIRAICQSDLQNNLSNQDNFDQIQIYQRQTQTYRTINDSFNNDICKLLINYNLKIEDFHEEITYNIDNDSSQNEKLIDLKLLQSTMIVYAPAVFQKIRQKDNKMINHFESFDLIANQNQIKQFKGPDGGKGGAFFFFSYDNKLIIKTLSDQELLVIKKNLLKYFLHIQENETIISPIYGIYKLTRQNVQEPINVVVMRNVMQIPSEFKIRTYDIKGSEHARQVIKKNQNLNEFELQKVTLKDIDFQKFEKKLHIPDQYRNRLKNCLINDATFFGHIKLMDYSLLIVKMDWYTYSQKYPHIKESDIPNYFSSDLYCIPSTDASQRGIYYHIAIIDYLQEWNASKIIEKHTKKAIHANIALDTSAQNPEDYANRFIEKVAKVIV</sequence>
<accession>A0A8S1Q9B0</accession>
<dbReference type="InterPro" id="IPR002498">
    <property type="entry name" value="PInositol-4-P-4/5-kinase_core"/>
</dbReference>
<dbReference type="PANTHER" id="PTHR23086:SF8">
    <property type="entry name" value="PHOSPHATIDYLINOSITOL 5-PHOSPHATE 4-KINASE, ISOFORM A"/>
    <property type="match status" value="1"/>
</dbReference>
<feature type="transmembrane region" description="Helical" evidence="2">
    <location>
        <begin position="239"/>
        <end position="259"/>
    </location>
</feature>
<feature type="transmembrane region" description="Helical" evidence="2">
    <location>
        <begin position="47"/>
        <end position="68"/>
    </location>
</feature>
<gene>
    <name evidence="5" type="ORF">PSON_ATCC_30995.1.T0980174</name>
</gene>
<dbReference type="SUPFAM" id="SSF81321">
    <property type="entry name" value="Family A G protein-coupled receptor-like"/>
    <property type="match status" value="1"/>
</dbReference>
<proteinExistence type="predicted"/>
<protein>
    <recommendedName>
        <fullName evidence="4">PIPK domain-containing protein</fullName>
    </recommendedName>
</protein>
<keyword evidence="6" id="KW-1185">Reference proteome</keyword>
<dbReference type="Pfam" id="PF01504">
    <property type="entry name" value="PIP5K"/>
    <property type="match status" value="1"/>
</dbReference>
<dbReference type="EMBL" id="CAJJDN010000098">
    <property type="protein sequence ID" value="CAD8111637.1"/>
    <property type="molecule type" value="Genomic_DNA"/>
</dbReference>
<dbReference type="AlphaFoldDB" id="A0A8S1Q9B0"/>
<keyword evidence="3" id="KW-0732">Signal</keyword>
<dbReference type="InterPro" id="IPR023610">
    <property type="entry name" value="PInositol-4/5-P-5/4-kinase"/>
</dbReference>
<name>A0A8S1Q9B0_9CILI</name>
<evidence type="ECO:0000256" key="1">
    <source>
        <dbReference type="PROSITE-ProRule" id="PRU00781"/>
    </source>
</evidence>
<dbReference type="GO" id="GO:0005524">
    <property type="term" value="F:ATP binding"/>
    <property type="evidence" value="ECO:0007669"/>
    <property type="project" value="UniProtKB-UniRule"/>
</dbReference>
<comment type="caution">
    <text evidence="5">The sequence shown here is derived from an EMBL/GenBank/DDBJ whole genome shotgun (WGS) entry which is preliminary data.</text>
</comment>
<evidence type="ECO:0000259" key="4">
    <source>
        <dbReference type="PROSITE" id="PS51455"/>
    </source>
</evidence>
<dbReference type="OrthoDB" id="284860at2759"/>
<keyword evidence="1" id="KW-0067">ATP-binding</keyword>